<protein>
    <submittedName>
        <fullName evidence="1">Acyltransferase</fullName>
    </submittedName>
</protein>
<evidence type="ECO:0000313" key="1">
    <source>
        <dbReference type="EMBL" id="NQX32758.1"/>
    </source>
</evidence>
<keyword evidence="2" id="KW-1185">Reference proteome</keyword>
<evidence type="ECO:0000313" key="2">
    <source>
        <dbReference type="Proteomes" id="UP000762110"/>
    </source>
</evidence>
<dbReference type="Gene3D" id="2.160.10.10">
    <property type="entry name" value="Hexapeptide repeat proteins"/>
    <property type="match status" value="1"/>
</dbReference>
<dbReference type="CDD" id="cd04647">
    <property type="entry name" value="LbH_MAT_like"/>
    <property type="match status" value="1"/>
</dbReference>
<dbReference type="EMBL" id="JABMKV010000003">
    <property type="protein sequence ID" value="NQX32758.1"/>
    <property type="molecule type" value="Genomic_DNA"/>
</dbReference>
<dbReference type="SUPFAM" id="SSF51161">
    <property type="entry name" value="Trimeric LpxA-like enzymes"/>
    <property type="match status" value="1"/>
</dbReference>
<name>A0ABX2DF95_9SPHI</name>
<sequence>MDYKSLKEEPLRYFHSIYRKIITNTLYKSALSSLGSNVLILKPLLITKKCVSIGNDVYIWPNCRIEGIFSYAGTSYSPQIMFDARCSIQQNLHLTCAESVYIGKNTAIAANVSITDIHHGYEDIEVPIEEQSLIVMPVYIGDDCKINNNAVILPGTSIGKHCIIGANSVVKGSFPNYCVIVGAPAKIVKRYCEDVKQWRSTHSDGSFKDGI</sequence>
<dbReference type="PANTHER" id="PTHR23416">
    <property type="entry name" value="SIALIC ACID SYNTHASE-RELATED"/>
    <property type="match status" value="1"/>
</dbReference>
<reference evidence="1 2" key="1">
    <citation type="submission" date="2020-05" db="EMBL/GenBank/DDBJ databases">
        <title>Description of Pedobacter foliorum sp. nov.</title>
        <authorList>
            <person name="Qi S."/>
            <person name="Carlier A."/>
            <person name="Cnockaert M."/>
            <person name="Vandamme P."/>
        </authorList>
    </citation>
    <scope>NUCLEOTIDE SEQUENCE [LARGE SCALE GENOMIC DNA]</scope>
    <source>
        <strain evidence="1 2">LMG 31300</strain>
    </source>
</reference>
<dbReference type="InterPro" id="IPR051159">
    <property type="entry name" value="Hexapeptide_acetyltransf"/>
</dbReference>
<gene>
    <name evidence="1" type="ORF">HQN85_13535</name>
</gene>
<dbReference type="InterPro" id="IPR011004">
    <property type="entry name" value="Trimer_LpxA-like_sf"/>
</dbReference>
<comment type="caution">
    <text evidence="1">The sequence shown here is derived from an EMBL/GenBank/DDBJ whole genome shotgun (WGS) entry which is preliminary data.</text>
</comment>
<dbReference type="PANTHER" id="PTHR23416:SF78">
    <property type="entry name" value="LIPOPOLYSACCHARIDE BIOSYNTHESIS O-ACETYL TRANSFERASE WBBJ-RELATED"/>
    <property type="match status" value="1"/>
</dbReference>
<proteinExistence type="predicted"/>
<dbReference type="Proteomes" id="UP000762110">
    <property type="component" value="Unassembled WGS sequence"/>
</dbReference>
<accession>A0ABX2DF95</accession>
<dbReference type="InterPro" id="IPR001451">
    <property type="entry name" value="Hexapep"/>
</dbReference>
<keyword evidence="1" id="KW-0012">Acyltransferase</keyword>
<dbReference type="GO" id="GO:0016746">
    <property type="term" value="F:acyltransferase activity"/>
    <property type="evidence" value="ECO:0007669"/>
    <property type="project" value="UniProtKB-KW"/>
</dbReference>
<organism evidence="1 2">
    <name type="scientific">Pedobacter boryungensis</name>
    <dbReference type="NCBI Taxonomy" id="869962"/>
    <lineage>
        <taxon>Bacteria</taxon>
        <taxon>Pseudomonadati</taxon>
        <taxon>Bacteroidota</taxon>
        <taxon>Sphingobacteriia</taxon>
        <taxon>Sphingobacteriales</taxon>
        <taxon>Sphingobacteriaceae</taxon>
        <taxon>Pedobacter</taxon>
    </lineage>
</organism>
<keyword evidence="1" id="KW-0808">Transferase</keyword>
<dbReference type="Pfam" id="PF00132">
    <property type="entry name" value="Hexapep"/>
    <property type="match status" value="1"/>
</dbReference>